<dbReference type="RefSeq" id="WP_279528449.1">
    <property type="nucleotide sequence ID" value="NZ_CP122312.1"/>
</dbReference>
<feature type="domain" description="DUF7979" evidence="2">
    <location>
        <begin position="36"/>
        <end position="100"/>
    </location>
</feature>
<evidence type="ECO:0000313" key="4">
    <source>
        <dbReference type="Proteomes" id="UP001596447"/>
    </source>
</evidence>
<keyword evidence="4" id="KW-1185">Reference proteome</keyword>
<reference evidence="3 4" key="1">
    <citation type="journal article" date="2019" name="Int. J. Syst. Evol. Microbiol.">
        <title>The Global Catalogue of Microorganisms (GCM) 10K type strain sequencing project: providing services to taxonomists for standard genome sequencing and annotation.</title>
        <authorList>
            <consortium name="The Broad Institute Genomics Platform"/>
            <consortium name="The Broad Institute Genome Sequencing Center for Infectious Disease"/>
            <person name="Wu L."/>
            <person name="Ma J."/>
        </authorList>
    </citation>
    <scope>NUCLEOTIDE SEQUENCE [LARGE SCALE GENOMIC DNA]</scope>
    <source>
        <strain evidence="3 4">XZGYJ-43</strain>
    </source>
</reference>
<dbReference type="Proteomes" id="UP001596447">
    <property type="component" value="Unassembled WGS sequence"/>
</dbReference>
<proteinExistence type="predicted"/>
<keyword evidence="1" id="KW-0812">Transmembrane</keyword>
<dbReference type="AlphaFoldDB" id="A0ABD5Z8Y4"/>
<evidence type="ECO:0000259" key="2">
    <source>
        <dbReference type="Pfam" id="PF25934"/>
    </source>
</evidence>
<dbReference type="EMBL" id="JBHTAR010000011">
    <property type="protein sequence ID" value="MFC7201712.1"/>
    <property type="molecule type" value="Genomic_DNA"/>
</dbReference>
<gene>
    <name evidence="3" type="ORF">ACFQJ9_20250</name>
</gene>
<sequence>MRPGTRVAFALFLLGAAVAAGGAAWTPSATDCESGYHFDVERATPPAGAEVRNYTSLPAPARDAVRAGVRDTPITDREPLSRTYGLGGSFVAFDGETYRVAVLVRDCRYVYPHVLDRVATAGGLLLAVFVGTVWAFWRFAFVPATEASGRRPPE</sequence>
<name>A0ABD5Z8Y4_9EURY</name>
<accession>A0ABD5Z8Y4</accession>
<evidence type="ECO:0000313" key="3">
    <source>
        <dbReference type="EMBL" id="MFC7201712.1"/>
    </source>
</evidence>
<keyword evidence="1" id="KW-0472">Membrane</keyword>
<keyword evidence="1" id="KW-1133">Transmembrane helix</keyword>
<dbReference type="Pfam" id="PF25934">
    <property type="entry name" value="DUF7979"/>
    <property type="match status" value="1"/>
</dbReference>
<evidence type="ECO:0000256" key="1">
    <source>
        <dbReference type="SAM" id="Phobius"/>
    </source>
</evidence>
<organism evidence="3 4">
    <name type="scientific">Halospeciosus flavus</name>
    <dbReference type="NCBI Taxonomy" id="3032283"/>
    <lineage>
        <taxon>Archaea</taxon>
        <taxon>Methanobacteriati</taxon>
        <taxon>Methanobacteriota</taxon>
        <taxon>Stenosarchaea group</taxon>
        <taxon>Halobacteria</taxon>
        <taxon>Halobacteriales</taxon>
        <taxon>Halobacteriaceae</taxon>
        <taxon>Halospeciosus</taxon>
    </lineage>
</organism>
<feature type="transmembrane region" description="Helical" evidence="1">
    <location>
        <begin position="118"/>
        <end position="141"/>
    </location>
</feature>
<comment type="caution">
    <text evidence="3">The sequence shown here is derived from an EMBL/GenBank/DDBJ whole genome shotgun (WGS) entry which is preliminary data.</text>
</comment>
<dbReference type="InterPro" id="IPR058285">
    <property type="entry name" value="DUF7979"/>
</dbReference>
<protein>
    <recommendedName>
        <fullName evidence="2">DUF7979 domain-containing protein</fullName>
    </recommendedName>
</protein>